<proteinExistence type="predicted"/>
<keyword evidence="1" id="KW-0648">Protein biosynthesis</keyword>
<gene>
    <name evidence="1" type="primary">tfs1</name>
    <name evidence="1" type="ORF">M8818_000764</name>
</gene>
<name>A0ACC3SPY1_9PEZI</name>
<sequence>MDAKSIEERGKQIAKASSEGDPASTILQLLEPFKNWTATEKLLRQTKIGVTVAKLRQNKDQTVARQATTLVNKWKSDVKKAGAGSGTSSPAPKAANGTASPAPAAKPEEKKKHTVDPEKRNTATDKVNHNVTGNSTRDACVKLMYDGLAFMSNEAPDDILAVARAVELAAYNVYQPETSAEYKTRLRSLYQNLKSKSNPGLRRDVYNGTIEPARFVKMTHEELKSDKQRAEDERLQKENMDKAMVAQVERSISASLTCGKCGQKKVSYSQAQTRSADEPMTTFCECTVCGNRWKFS</sequence>
<evidence type="ECO:0000313" key="1">
    <source>
        <dbReference type="EMBL" id="KAK8219790.1"/>
    </source>
</evidence>
<comment type="caution">
    <text evidence="1">The sequence shown here is derived from an EMBL/GenBank/DDBJ whole genome shotgun (WGS) entry which is preliminary data.</text>
</comment>
<accession>A0ACC3SPY1</accession>
<reference evidence="1" key="1">
    <citation type="submission" date="2024-02" db="EMBL/GenBank/DDBJ databases">
        <title>Metagenome Assembled Genome of Zalaria obscura JY119.</title>
        <authorList>
            <person name="Vighnesh L."/>
            <person name="Jagadeeshwari U."/>
            <person name="Venkata Ramana C."/>
            <person name="Sasikala C."/>
        </authorList>
    </citation>
    <scope>NUCLEOTIDE SEQUENCE</scope>
    <source>
        <strain evidence="1">JY119</strain>
    </source>
</reference>
<organism evidence="1 2">
    <name type="scientific">Zalaria obscura</name>
    <dbReference type="NCBI Taxonomy" id="2024903"/>
    <lineage>
        <taxon>Eukaryota</taxon>
        <taxon>Fungi</taxon>
        <taxon>Dikarya</taxon>
        <taxon>Ascomycota</taxon>
        <taxon>Pezizomycotina</taxon>
        <taxon>Dothideomycetes</taxon>
        <taxon>Dothideomycetidae</taxon>
        <taxon>Dothideales</taxon>
        <taxon>Zalariaceae</taxon>
        <taxon>Zalaria</taxon>
    </lineage>
</organism>
<keyword evidence="1" id="KW-0251">Elongation factor</keyword>
<keyword evidence="2" id="KW-1185">Reference proteome</keyword>
<dbReference type="EMBL" id="JAMKPW020000003">
    <property type="protein sequence ID" value="KAK8219790.1"/>
    <property type="molecule type" value="Genomic_DNA"/>
</dbReference>
<dbReference type="Proteomes" id="UP001320706">
    <property type="component" value="Unassembled WGS sequence"/>
</dbReference>
<evidence type="ECO:0000313" key="2">
    <source>
        <dbReference type="Proteomes" id="UP001320706"/>
    </source>
</evidence>
<protein>
    <submittedName>
        <fullName evidence="1">Transcription elongation factor TFIIS</fullName>
    </submittedName>
</protein>